<comment type="caution">
    <text evidence="5">The sequence shown here is derived from an EMBL/GenBank/DDBJ whole genome shotgun (WGS) entry which is preliminary data.</text>
</comment>
<proteinExistence type="predicted"/>
<gene>
    <name evidence="5" type="ORF">HZR21_03920</name>
</gene>
<feature type="domain" description="HTH LytTR-type" evidence="4">
    <location>
        <begin position="135"/>
        <end position="236"/>
    </location>
</feature>
<dbReference type="GeneID" id="303194659"/>
<keyword evidence="6" id="KW-1185">Reference proteome</keyword>
<evidence type="ECO:0000256" key="2">
    <source>
        <dbReference type="ARBA" id="ARBA00023012"/>
    </source>
</evidence>
<dbReference type="PANTHER" id="PTHR37299:SF3">
    <property type="entry name" value="STAGE 0 SPORULATION PROTEIN A HOMOLOG"/>
    <property type="match status" value="1"/>
</dbReference>
<dbReference type="AlphaFoldDB" id="A0A7V8N068"/>
<evidence type="ECO:0000313" key="6">
    <source>
        <dbReference type="Proteomes" id="UP000530186"/>
    </source>
</evidence>
<accession>A0A7V8N068</accession>
<evidence type="ECO:0000259" key="4">
    <source>
        <dbReference type="PROSITE" id="PS50930"/>
    </source>
</evidence>
<dbReference type="RefSeq" id="WP_180746537.1">
    <property type="nucleotide sequence ID" value="NZ_CBCRWQ010000004.1"/>
</dbReference>
<dbReference type="InterPro" id="IPR046947">
    <property type="entry name" value="LytR-like"/>
</dbReference>
<dbReference type="GO" id="GO:0003677">
    <property type="term" value="F:DNA binding"/>
    <property type="evidence" value="ECO:0007669"/>
    <property type="project" value="UniProtKB-KW"/>
</dbReference>
<keyword evidence="2" id="KW-0902">Two-component regulatory system</keyword>
<keyword evidence="1" id="KW-0963">Cytoplasm</keyword>
<dbReference type="Proteomes" id="UP000530186">
    <property type="component" value="Unassembled WGS sequence"/>
</dbReference>
<name>A0A7V8N068_9LACT</name>
<dbReference type="SMART" id="SM00850">
    <property type="entry name" value="LytTR"/>
    <property type="match status" value="1"/>
</dbReference>
<evidence type="ECO:0000256" key="1">
    <source>
        <dbReference type="ARBA" id="ARBA00022490"/>
    </source>
</evidence>
<dbReference type="Gene3D" id="3.40.50.2300">
    <property type="match status" value="1"/>
</dbReference>
<evidence type="ECO:0000313" key="5">
    <source>
        <dbReference type="EMBL" id="MBA0016300.1"/>
    </source>
</evidence>
<keyword evidence="5" id="KW-0238">DNA-binding</keyword>
<dbReference type="InterPro" id="IPR007492">
    <property type="entry name" value="LytTR_DNA-bd_dom"/>
</dbReference>
<dbReference type="PROSITE" id="PS50930">
    <property type="entry name" value="HTH_LYTTR"/>
    <property type="match status" value="1"/>
</dbReference>
<dbReference type="EMBL" id="JACBNY010000004">
    <property type="protein sequence ID" value="MBA0016300.1"/>
    <property type="molecule type" value="Genomic_DNA"/>
</dbReference>
<protein>
    <submittedName>
        <fullName evidence="5">DNA-binding response regulator</fullName>
    </submittedName>
</protein>
<organism evidence="5 6">
    <name type="scientific">Pseudolactococcus laudensis</name>
    <dbReference type="NCBI Taxonomy" id="1494461"/>
    <lineage>
        <taxon>Bacteria</taxon>
        <taxon>Bacillati</taxon>
        <taxon>Bacillota</taxon>
        <taxon>Bacilli</taxon>
        <taxon>Lactobacillales</taxon>
        <taxon>Streptococcaceae</taxon>
        <taxon>Pseudolactococcus</taxon>
    </lineage>
</organism>
<keyword evidence="3" id="KW-0010">Activator</keyword>
<dbReference type="Pfam" id="PF04397">
    <property type="entry name" value="LytTR"/>
    <property type="match status" value="1"/>
</dbReference>
<dbReference type="PANTHER" id="PTHR37299">
    <property type="entry name" value="TRANSCRIPTIONAL REGULATOR-RELATED"/>
    <property type="match status" value="1"/>
</dbReference>
<sequence>MKIFIYEEEKIYRDRLQNLIDDFLAAEEIKPLEQCIIENDAHIHKLMTIMSQHNIYFIDLENDGLNIARTVRDLDPLGYIILLSQENFDCKAIFNKKISALTLIHKNDSFDFELIDVFKYIARRYKQVRKIDNVIEIQSKPNQLTFVINEIVYFEASSLPHKVWMYGHHRDIEFYGTLSAVEHASEQFVRVHRGIIVNIANIDYIDDSSRVIYLSNGDNVRYSQRSRKILFEKYHTFQKHRNRNRSNKKRV</sequence>
<dbReference type="GO" id="GO:0000156">
    <property type="term" value="F:phosphorelay response regulator activity"/>
    <property type="evidence" value="ECO:0007669"/>
    <property type="project" value="InterPro"/>
</dbReference>
<evidence type="ECO:0000256" key="3">
    <source>
        <dbReference type="ARBA" id="ARBA00023159"/>
    </source>
</evidence>
<reference evidence="5 6" key="1">
    <citation type="submission" date="2020-07" db="EMBL/GenBank/DDBJ databases">
        <authorList>
            <person name="Hilgarth M."/>
            <person name="Werum V."/>
            <person name="Vogel R.F."/>
        </authorList>
    </citation>
    <scope>NUCLEOTIDE SEQUENCE [LARGE SCALE GENOMIC DNA]</scope>
    <source>
        <strain evidence="5 6">DSM 28961</strain>
    </source>
</reference>
<dbReference type="Gene3D" id="2.40.50.1020">
    <property type="entry name" value="LytTr DNA-binding domain"/>
    <property type="match status" value="1"/>
</dbReference>